<keyword evidence="5" id="KW-0539">Nucleus</keyword>
<evidence type="ECO:0000256" key="3">
    <source>
        <dbReference type="ARBA" id="ARBA00010821"/>
    </source>
</evidence>
<keyword evidence="4" id="KW-0963">Cytoplasm</keyword>
<keyword evidence="8" id="KW-1185">Reference proteome</keyword>
<sequence>MYTRFKSQKSGLKLGLNNIASNRKVVAPSSNMASSVCSTISTCSSNLSLTSNEPKSQKTSGETSPIYSPPASIINSVMTVSSILVDDNNNSLPNGNPSLADSTIIPFQYNDDEARKDKNTHGKKQAKNESSSEEPVDLTCISYVKSMWDKYSSEIGTQNGPLKHIDENEQYPHLDGFVAFDLEHWWAERSISSMIKQNSADNRIEEPKEANKNVLMTNTDPLFNAALKKSSSKINPRPHSSKYQTMSSMNNFTLCFS</sequence>
<evidence type="ECO:0000313" key="8">
    <source>
        <dbReference type="Proteomes" id="UP000276133"/>
    </source>
</evidence>
<evidence type="ECO:0000313" key="7">
    <source>
        <dbReference type="EMBL" id="RNA26911.1"/>
    </source>
</evidence>
<dbReference type="GO" id="GO:0010494">
    <property type="term" value="C:cytoplasmic stress granule"/>
    <property type="evidence" value="ECO:0007669"/>
    <property type="project" value="UniProtKB-SubCell"/>
</dbReference>
<evidence type="ECO:0000256" key="6">
    <source>
        <dbReference type="SAM" id="MobiDB-lite"/>
    </source>
</evidence>
<dbReference type="InterPro" id="IPR029428">
    <property type="entry name" value="MCRIP"/>
</dbReference>
<dbReference type="Proteomes" id="UP000276133">
    <property type="component" value="Unassembled WGS sequence"/>
</dbReference>
<dbReference type="Pfam" id="PF14799">
    <property type="entry name" value="FAM195"/>
    <property type="match status" value="1"/>
</dbReference>
<comment type="similarity">
    <text evidence="3">Belongs to the MCRIP family.</text>
</comment>
<evidence type="ECO:0000256" key="5">
    <source>
        <dbReference type="ARBA" id="ARBA00023242"/>
    </source>
</evidence>
<dbReference type="GO" id="GO:0005634">
    <property type="term" value="C:nucleus"/>
    <property type="evidence" value="ECO:0007669"/>
    <property type="project" value="UniProtKB-SubCell"/>
</dbReference>
<name>A0A3M7RTN5_BRAPC</name>
<evidence type="ECO:0000256" key="2">
    <source>
        <dbReference type="ARBA" id="ARBA00004210"/>
    </source>
</evidence>
<accession>A0A3M7RTN5</accession>
<feature type="region of interest" description="Disordered" evidence="6">
    <location>
        <begin position="114"/>
        <end position="135"/>
    </location>
</feature>
<reference evidence="7 8" key="1">
    <citation type="journal article" date="2018" name="Sci. Rep.">
        <title>Genomic signatures of local adaptation to the degree of environmental predictability in rotifers.</title>
        <authorList>
            <person name="Franch-Gras L."/>
            <person name="Hahn C."/>
            <person name="Garcia-Roger E.M."/>
            <person name="Carmona M.J."/>
            <person name="Serra M."/>
            <person name="Gomez A."/>
        </authorList>
    </citation>
    <scope>NUCLEOTIDE SEQUENCE [LARGE SCALE GENOMIC DNA]</scope>
    <source>
        <strain evidence="7">HYR1</strain>
    </source>
</reference>
<comment type="subcellular location">
    <subcellularLocation>
        <location evidence="2">Cytoplasm</location>
        <location evidence="2">Stress granule</location>
    </subcellularLocation>
    <subcellularLocation>
        <location evidence="1">Nucleus</location>
    </subcellularLocation>
</comment>
<feature type="compositionally biased region" description="Polar residues" evidence="6">
    <location>
        <begin position="53"/>
        <end position="66"/>
    </location>
</feature>
<protein>
    <submittedName>
        <fullName evidence="7">Uncharacterized protein</fullName>
    </submittedName>
</protein>
<evidence type="ECO:0000256" key="4">
    <source>
        <dbReference type="ARBA" id="ARBA00022490"/>
    </source>
</evidence>
<dbReference type="EMBL" id="REGN01002641">
    <property type="protein sequence ID" value="RNA26911.1"/>
    <property type="molecule type" value="Genomic_DNA"/>
</dbReference>
<dbReference type="OrthoDB" id="9983138at2759"/>
<evidence type="ECO:0000256" key="1">
    <source>
        <dbReference type="ARBA" id="ARBA00004123"/>
    </source>
</evidence>
<organism evidence="7 8">
    <name type="scientific">Brachionus plicatilis</name>
    <name type="common">Marine rotifer</name>
    <name type="synonym">Brachionus muelleri</name>
    <dbReference type="NCBI Taxonomy" id="10195"/>
    <lineage>
        <taxon>Eukaryota</taxon>
        <taxon>Metazoa</taxon>
        <taxon>Spiralia</taxon>
        <taxon>Gnathifera</taxon>
        <taxon>Rotifera</taxon>
        <taxon>Eurotatoria</taxon>
        <taxon>Monogononta</taxon>
        <taxon>Pseudotrocha</taxon>
        <taxon>Ploima</taxon>
        <taxon>Brachionidae</taxon>
        <taxon>Brachionus</taxon>
    </lineage>
</organism>
<gene>
    <name evidence="7" type="ORF">BpHYR1_023707</name>
</gene>
<dbReference type="AlphaFoldDB" id="A0A3M7RTN5"/>
<feature type="region of interest" description="Disordered" evidence="6">
    <location>
        <begin position="47"/>
        <end position="67"/>
    </location>
</feature>
<proteinExistence type="inferred from homology"/>
<comment type="caution">
    <text evidence="7">The sequence shown here is derived from an EMBL/GenBank/DDBJ whole genome shotgun (WGS) entry which is preliminary data.</text>
</comment>